<dbReference type="InterPro" id="IPR041577">
    <property type="entry name" value="RT_RNaseH_2"/>
</dbReference>
<dbReference type="Gene3D" id="3.10.20.370">
    <property type="match status" value="1"/>
</dbReference>
<evidence type="ECO:0000313" key="2">
    <source>
        <dbReference type="EMBL" id="VDI06967.1"/>
    </source>
</evidence>
<dbReference type="InterPro" id="IPR043502">
    <property type="entry name" value="DNA/RNA_pol_sf"/>
</dbReference>
<reference evidence="2" key="1">
    <citation type="submission" date="2018-11" db="EMBL/GenBank/DDBJ databases">
        <authorList>
            <person name="Alioto T."/>
            <person name="Alioto T."/>
        </authorList>
    </citation>
    <scope>NUCLEOTIDE SEQUENCE</scope>
</reference>
<protein>
    <recommendedName>
        <fullName evidence="1">Reverse transcriptase/retrotransposon-derived protein RNase H-like domain-containing protein</fullName>
    </recommendedName>
</protein>
<sequence>MATNAPLLQYYNPNKPLTLSVDASSKGLGAVLIQNQKPVAYASRALTQTQQRYPQIEKETLAINVYGCKEMYLADHLSRSFLKETKEVLVPDLHVNDIHLISYLPIAPEMYAKFQKETANDEHLQELQDVIFNGWPNEKSELIHSLRPYWTYRDELSVIDGLLYKSNKAIVPKALQNEMLDKIHESHLGIVKCKSRARDVTILDRHGTRHRGQS</sequence>
<dbReference type="PANTHER" id="PTHR37984:SF8">
    <property type="entry name" value="CCHC-TYPE DOMAIN-CONTAINING PROTEIN"/>
    <property type="match status" value="1"/>
</dbReference>
<gene>
    <name evidence="2" type="ORF">MGAL_10B041345</name>
</gene>
<evidence type="ECO:0000259" key="1">
    <source>
        <dbReference type="Pfam" id="PF17919"/>
    </source>
</evidence>
<comment type="caution">
    <text evidence="2">The sequence shown here is derived from an EMBL/GenBank/DDBJ whole genome shotgun (WGS) entry which is preliminary data.</text>
</comment>
<dbReference type="EMBL" id="UYJE01001988">
    <property type="protein sequence ID" value="VDI06967.1"/>
    <property type="molecule type" value="Genomic_DNA"/>
</dbReference>
<dbReference type="Pfam" id="PF17919">
    <property type="entry name" value="RT_RNaseH_2"/>
    <property type="match status" value="1"/>
</dbReference>
<feature type="domain" description="Reverse transcriptase/retrotransposon-derived protein RNase H-like" evidence="1">
    <location>
        <begin position="3"/>
        <end position="63"/>
    </location>
</feature>
<keyword evidence="3" id="KW-1185">Reference proteome</keyword>
<dbReference type="Proteomes" id="UP000596742">
    <property type="component" value="Unassembled WGS sequence"/>
</dbReference>
<organism evidence="2 3">
    <name type="scientific">Mytilus galloprovincialis</name>
    <name type="common">Mediterranean mussel</name>
    <dbReference type="NCBI Taxonomy" id="29158"/>
    <lineage>
        <taxon>Eukaryota</taxon>
        <taxon>Metazoa</taxon>
        <taxon>Spiralia</taxon>
        <taxon>Lophotrochozoa</taxon>
        <taxon>Mollusca</taxon>
        <taxon>Bivalvia</taxon>
        <taxon>Autobranchia</taxon>
        <taxon>Pteriomorphia</taxon>
        <taxon>Mytilida</taxon>
        <taxon>Mytiloidea</taxon>
        <taxon>Mytilidae</taxon>
        <taxon>Mytilinae</taxon>
        <taxon>Mytilus</taxon>
    </lineage>
</organism>
<evidence type="ECO:0000313" key="3">
    <source>
        <dbReference type="Proteomes" id="UP000596742"/>
    </source>
</evidence>
<dbReference type="OrthoDB" id="6154438at2759"/>
<dbReference type="PANTHER" id="PTHR37984">
    <property type="entry name" value="PROTEIN CBG26694"/>
    <property type="match status" value="1"/>
</dbReference>
<name>A0A8B6CKM7_MYTGA</name>
<dbReference type="SUPFAM" id="SSF56672">
    <property type="entry name" value="DNA/RNA polymerases"/>
    <property type="match status" value="1"/>
</dbReference>
<proteinExistence type="predicted"/>
<dbReference type="AlphaFoldDB" id="A0A8B6CKM7"/>
<dbReference type="InterPro" id="IPR050951">
    <property type="entry name" value="Retrovirus_Pol_polyprotein"/>
</dbReference>
<accession>A0A8B6CKM7</accession>